<proteinExistence type="predicted"/>
<reference evidence="2" key="1">
    <citation type="journal article" date="2015" name="Nature">
        <title>Complex archaea that bridge the gap between prokaryotes and eukaryotes.</title>
        <authorList>
            <person name="Spang A."/>
            <person name="Saw J.H."/>
            <person name="Jorgensen S.L."/>
            <person name="Zaremba-Niedzwiedzka K."/>
            <person name="Martijn J."/>
            <person name="Lind A.E."/>
            <person name="van Eijk R."/>
            <person name="Schleper C."/>
            <person name="Guy L."/>
            <person name="Ettema T.J."/>
        </authorList>
    </citation>
    <scope>NUCLEOTIDE SEQUENCE</scope>
</reference>
<evidence type="ECO:0000259" key="1">
    <source>
        <dbReference type="PROSITE" id="PS50943"/>
    </source>
</evidence>
<dbReference type="GO" id="GO:0003677">
    <property type="term" value="F:DNA binding"/>
    <property type="evidence" value="ECO:0007669"/>
    <property type="project" value="InterPro"/>
</dbReference>
<dbReference type="AlphaFoldDB" id="A0A0F9TSF4"/>
<evidence type="ECO:0000313" key="2">
    <source>
        <dbReference type="EMBL" id="KKN44293.1"/>
    </source>
</evidence>
<comment type="caution">
    <text evidence="2">The sequence shown here is derived from an EMBL/GenBank/DDBJ whole genome shotgun (WGS) entry which is preliminary data.</text>
</comment>
<accession>A0A0F9TSF4</accession>
<dbReference type="SUPFAM" id="SSF47413">
    <property type="entry name" value="lambda repressor-like DNA-binding domains"/>
    <property type="match status" value="1"/>
</dbReference>
<dbReference type="Gene3D" id="1.10.260.40">
    <property type="entry name" value="lambda repressor-like DNA-binding domains"/>
    <property type="match status" value="1"/>
</dbReference>
<sequence length="108" mass="12199">MSELPAKKTLGRVVKRTEMPDLSKPFSSVRLAKAITSKRTGMKLTLVDVSQALNISKPTLIKIEKGDVNVQFFNVLKVMEYLGLSFSLVSDDESHHNNKDEVSDEQWY</sequence>
<feature type="domain" description="HTH cro/C1-type" evidence="1">
    <location>
        <begin position="35"/>
        <end position="89"/>
    </location>
</feature>
<dbReference type="InterPro" id="IPR001387">
    <property type="entry name" value="Cro/C1-type_HTH"/>
</dbReference>
<protein>
    <recommendedName>
        <fullName evidence="1">HTH cro/C1-type domain-containing protein</fullName>
    </recommendedName>
</protein>
<organism evidence="2">
    <name type="scientific">marine sediment metagenome</name>
    <dbReference type="NCBI Taxonomy" id="412755"/>
    <lineage>
        <taxon>unclassified sequences</taxon>
        <taxon>metagenomes</taxon>
        <taxon>ecological metagenomes</taxon>
    </lineage>
</organism>
<dbReference type="SMART" id="SM00530">
    <property type="entry name" value="HTH_XRE"/>
    <property type="match status" value="1"/>
</dbReference>
<dbReference type="Pfam" id="PF01381">
    <property type="entry name" value="HTH_3"/>
    <property type="match status" value="1"/>
</dbReference>
<name>A0A0F9TSF4_9ZZZZ</name>
<dbReference type="CDD" id="cd00093">
    <property type="entry name" value="HTH_XRE"/>
    <property type="match status" value="1"/>
</dbReference>
<dbReference type="InterPro" id="IPR010982">
    <property type="entry name" value="Lambda_DNA-bd_dom_sf"/>
</dbReference>
<gene>
    <name evidence="2" type="ORF">LCGC14_0694490</name>
</gene>
<dbReference type="EMBL" id="LAZR01001458">
    <property type="protein sequence ID" value="KKN44293.1"/>
    <property type="molecule type" value="Genomic_DNA"/>
</dbReference>
<dbReference type="PROSITE" id="PS50943">
    <property type="entry name" value="HTH_CROC1"/>
    <property type="match status" value="1"/>
</dbReference>